<evidence type="ECO:0000256" key="17">
    <source>
        <dbReference type="PIRSR" id="PIRSR005096-3"/>
    </source>
</evidence>
<comment type="subunit">
    <text evidence="6">Monomer.</text>
</comment>
<dbReference type="PROSITE" id="PS00545">
    <property type="entry name" value="ALDOSE_1_EPIMERASE"/>
    <property type="match status" value="1"/>
</dbReference>
<dbReference type="InterPro" id="IPR011013">
    <property type="entry name" value="Gal_mutarotase_sf_dom"/>
</dbReference>
<evidence type="ECO:0000256" key="15">
    <source>
        <dbReference type="PIRSR" id="PIRSR005096-1"/>
    </source>
</evidence>
<comment type="similarity">
    <text evidence="5 14">Belongs to the aldose epimerase family.</text>
</comment>
<dbReference type="RefSeq" id="WP_147920037.1">
    <property type="nucleotide sequence ID" value="NZ_VRTY01000004.1"/>
</dbReference>
<dbReference type="GO" id="GO:0004034">
    <property type="term" value="F:aldose 1-epimerase activity"/>
    <property type="evidence" value="ECO:0007669"/>
    <property type="project" value="UniProtKB-EC"/>
</dbReference>
<evidence type="ECO:0000256" key="2">
    <source>
        <dbReference type="ARBA" id="ARBA00001913"/>
    </source>
</evidence>
<evidence type="ECO:0000256" key="11">
    <source>
        <dbReference type="ARBA" id="ARBA00022837"/>
    </source>
</evidence>
<dbReference type="InterPro" id="IPR014718">
    <property type="entry name" value="GH-type_carb-bd"/>
</dbReference>
<dbReference type="AlphaFoldDB" id="A0A5C8KF43"/>
<dbReference type="EC" id="5.1.3.3" evidence="7 14"/>
<dbReference type="FunFam" id="2.70.98.10:FF:000003">
    <property type="entry name" value="Aldose 1-epimerase"/>
    <property type="match status" value="1"/>
</dbReference>
<evidence type="ECO:0000256" key="7">
    <source>
        <dbReference type="ARBA" id="ARBA00013185"/>
    </source>
</evidence>
<keyword evidence="11" id="KW-0106">Calcium</keyword>
<dbReference type="InterPro" id="IPR018052">
    <property type="entry name" value="Ald1_epimerase_CS"/>
</dbReference>
<feature type="binding site" evidence="17">
    <location>
        <begin position="180"/>
        <end position="182"/>
    </location>
    <ligand>
        <name>beta-D-galactose</name>
        <dbReference type="ChEBI" id="CHEBI:27667"/>
    </ligand>
</feature>
<evidence type="ECO:0000256" key="16">
    <source>
        <dbReference type="PIRSR" id="PIRSR005096-2"/>
    </source>
</evidence>
<comment type="subcellular location">
    <subcellularLocation>
        <location evidence="3">Cytoplasm</location>
    </subcellularLocation>
</comment>
<evidence type="ECO:0000256" key="10">
    <source>
        <dbReference type="ARBA" id="ARBA00022553"/>
    </source>
</evidence>
<dbReference type="GO" id="GO:0005737">
    <property type="term" value="C:cytoplasm"/>
    <property type="evidence" value="ECO:0007669"/>
    <property type="project" value="UniProtKB-SubCell"/>
</dbReference>
<evidence type="ECO:0000256" key="1">
    <source>
        <dbReference type="ARBA" id="ARBA00001614"/>
    </source>
</evidence>
<dbReference type="InterPro" id="IPR047215">
    <property type="entry name" value="Galactose_mutarotase-like"/>
</dbReference>
<evidence type="ECO:0000313" key="19">
    <source>
        <dbReference type="Proteomes" id="UP000321926"/>
    </source>
</evidence>
<dbReference type="EMBL" id="VRTY01000004">
    <property type="protein sequence ID" value="TXK52167.1"/>
    <property type="molecule type" value="Genomic_DNA"/>
</dbReference>
<comment type="cofactor">
    <cofactor evidence="2">
        <name>Ca(2+)</name>
        <dbReference type="ChEBI" id="CHEBI:29108"/>
    </cofactor>
</comment>
<feature type="binding site" evidence="17">
    <location>
        <begin position="82"/>
        <end position="83"/>
    </location>
    <ligand>
        <name>beta-D-galactose</name>
        <dbReference type="ChEBI" id="CHEBI:27667"/>
    </ligand>
</feature>
<name>A0A5C8KF43_9BACT</name>
<evidence type="ECO:0000256" key="5">
    <source>
        <dbReference type="ARBA" id="ARBA00006206"/>
    </source>
</evidence>
<dbReference type="UniPathway" id="UPA00242"/>
<keyword evidence="12 14" id="KW-0413">Isomerase</keyword>
<dbReference type="InterPro" id="IPR015443">
    <property type="entry name" value="Aldose_1-epimerase"/>
</dbReference>
<evidence type="ECO:0000256" key="14">
    <source>
        <dbReference type="PIRNR" id="PIRNR005096"/>
    </source>
</evidence>
<protein>
    <recommendedName>
        <fullName evidence="8 14">Aldose 1-epimerase</fullName>
        <ecNumber evidence="7 14">5.1.3.3</ecNumber>
    </recommendedName>
</protein>
<keyword evidence="19" id="KW-1185">Reference proteome</keyword>
<dbReference type="NCBIfam" id="NF008277">
    <property type="entry name" value="PRK11055.1"/>
    <property type="match status" value="1"/>
</dbReference>
<evidence type="ECO:0000256" key="4">
    <source>
        <dbReference type="ARBA" id="ARBA00005028"/>
    </source>
</evidence>
<dbReference type="GO" id="GO:0006006">
    <property type="term" value="P:glucose metabolic process"/>
    <property type="evidence" value="ECO:0007669"/>
    <property type="project" value="TreeGrafter"/>
</dbReference>
<organism evidence="18 19">
    <name type="scientific">Pontibacter qinzhouensis</name>
    <dbReference type="NCBI Taxonomy" id="2603253"/>
    <lineage>
        <taxon>Bacteria</taxon>
        <taxon>Pseudomonadati</taxon>
        <taxon>Bacteroidota</taxon>
        <taxon>Cytophagia</taxon>
        <taxon>Cytophagales</taxon>
        <taxon>Hymenobacteraceae</taxon>
        <taxon>Pontibacter</taxon>
    </lineage>
</organism>
<evidence type="ECO:0000256" key="12">
    <source>
        <dbReference type="ARBA" id="ARBA00023235"/>
    </source>
</evidence>
<evidence type="ECO:0000256" key="13">
    <source>
        <dbReference type="ARBA" id="ARBA00023277"/>
    </source>
</evidence>
<evidence type="ECO:0000256" key="6">
    <source>
        <dbReference type="ARBA" id="ARBA00011245"/>
    </source>
</evidence>
<dbReference type="PIRSF" id="PIRSF005096">
    <property type="entry name" value="GALM"/>
    <property type="match status" value="1"/>
</dbReference>
<dbReference type="PANTHER" id="PTHR10091:SF0">
    <property type="entry name" value="GALACTOSE MUTAROTASE"/>
    <property type="match status" value="1"/>
</dbReference>
<feature type="active site" description="Proton donor" evidence="15">
    <location>
        <position position="180"/>
    </location>
</feature>
<evidence type="ECO:0000256" key="8">
    <source>
        <dbReference type="ARBA" id="ARBA00014165"/>
    </source>
</evidence>
<dbReference type="GO" id="GO:0033499">
    <property type="term" value="P:galactose catabolic process via UDP-galactose, Leloir pathway"/>
    <property type="evidence" value="ECO:0007669"/>
    <property type="project" value="TreeGrafter"/>
</dbReference>
<evidence type="ECO:0000313" key="18">
    <source>
        <dbReference type="EMBL" id="TXK52167.1"/>
    </source>
</evidence>
<dbReference type="Gene3D" id="2.70.98.10">
    <property type="match status" value="1"/>
</dbReference>
<dbReference type="SUPFAM" id="SSF74650">
    <property type="entry name" value="Galactose mutarotase-like"/>
    <property type="match status" value="1"/>
</dbReference>
<dbReference type="GO" id="GO:0030246">
    <property type="term" value="F:carbohydrate binding"/>
    <property type="evidence" value="ECO:0007669"/>
    <property type="project" value="InterPro"/>
</dbReference>
<evidence type="ECO:0000256" key="3">
    <source>
        <dbReference type="ARBA" id="ARBA00004496"/>
    </source>
</evidence>
<dbReference type="OrthoDB" id="9779408at2"/>
<reference evidence="18 19" key="1">
    <citation type="submission" date="2019-08" db="EMBL/GenBank/DDBJ databases">
        <authorList>
            <person name="Shi S."/>
        </authorList>
    </citation>
    <scope>NUCLEOTIDE SEQUENCE [LARGE SCALE GENOMIC DNA]</scope>
    <source>
        <strain evidence="18 19">GY10130</strain>
    </source>
</reference>
<feature type="active site" description="Proton acceptor" evidence="15">
    <location>
        <position position="311"/>
    </location>
</feature>
<comment type="pathway">
    <text evidence="4 14">Carbohydrate metabolism; hexose metabolism.</text>
</comment>
<dbReference type="PANTHER" id="PTHR10091">
    <property type="entry name" value="ALDOSE-1-EPIMERASE"/>
    <property type="match status" value="1"/>
</dbReference>
<evidence type="ECO:0000256" key="9">
    <source>
        <dbReference type="ARBA" id="ARBA00022490"/>
    </source>
</evidence>
<dbReference type="InterPro" id="IPR008183">
    <property type="entry name" value="Aldose_1/G6P_1-epimerase"/>
</dbReference>
<proteinExistence type="inferred from homology"/>
<dbReference type="Pfam" id="PF01263">
    <property type="entry name" value="Aldose_epim"/>
    <property type="match status" value="1"/>
</dbReference>
<dbReference type="Proteomes" id="UP000321926">
    <property type="component" value="Unassembled WGS sequence"/>
</dbReference>
<gene>
    <name evidence="18" type="ORF">FVR03_01730</name>
</gene>
<comment type="catalytic activity">
    <reaction evidence="1 14">
        <text>alpha-D-glucose = beta-D-glucose</text>
        <dbReference type="Rhea" id="RHEA:10264"/>
        <dbReference type="ChEBI" id="CHEBI:15903"/>
        <dbReference type="ChEBI" id="CHEBI:17925"/>
        <dbReference type="EC" id="5.1.3.3"/>
    </reaction>
</comment>
<feature type="binding site" evidence="16">
    <location>
        <position position="246"/>
    </location>
    <ligand>
        <name>beta-D-galactose</name>
        <dbReference type="ChEBI" id="CHEBI:27667"/>
    </ligand>
</feature>
<keyword evidence="9" id="KW-0963">Cytoplasm</keyword>
<keyword evidence="10" id="KW-0597">Phosphoprotein</keyword>
<sequence length="349" mass="38351">MRADIKKEPFGTLPGGQEVSLYRLTNAAGMVVKITNYGAIITSIVTPDKNGEAGEVALGFEDLEGYLQKQPYFGSVVGRFANRIKNARFSINGQEYELAANKAPNHIHGGLSGFDKKVWQAEELPALNGLKLTYTSPDGEEGYPGNLETTITYSLTDDNELTIRYQATTDKATPVNLTNHSYFNLTAGKSELILDHVVQIASDAYTLVDDTQVPTGEVQQVEGTPMDFREQHVIGERIAQVPGGYDHNYIVPQADGSIKYVASVLDPESKRFMEVFTTMPGVQFYTGNALDGSVKDKHGKVFVKQCALCLETQHFPDAPNHEEFPSAILQPGETYDHTTIYKFSVKKGA</sequence>
<accession>A0A5C8KF43</accession>
<dbReference type="CDD" id="cd09019">
    <property type="entry name" value="galactose_mutarotase_like"/>
    <property type="match status" value="1"/>
</dbReference>
<comment type="caution">
    <text evidence="18">The sequence shown here is derived from an EMBL/GenBank/DDBJ whole genome shotgun (WGS) entry which is preliminary data.</text>
</comment>
<keyword evidence="13 14" id="KW-0119">Carbohydrate metabolism</keyword>